<dbReference type="OrthoDB" id="5522061at2759"/>
<keyword evidence="4" id="KW-1185">Reference proteome</keyword>
<dbReference type="eggNOG" id="ENOG502SERM">
    <property type="taxonomic scope" value="Eukaryota"/>
</dbReference>
<proteinExistence type="predicted"/>
<gene>
    <name evidence="3" type="ORF">HMPREF1541_07258</name>
</gene>
<dbReference type="PANTHER" id="PTHR15004">
    <property type="entry name" value="GLUTAMYL-TRNA(GLN) AMIDOTRANSFERASE SUBUNIT C, MITOCHONDRIAL"/>
    <property type="match status" value="1"/>
</dbReference>
<accession>W2RMS9</accession>
<dbReference type="RefSeq" id="XP_008719804.1">
    <property type="nucleotide sequence ID" value="XM_008721582.1"/>
</dbReference>
<feature type="region of interest" description="Disordered" evidence="1">
    <location>
        <begin position="51"/>
        <end position="88"/>
    </location>
</feature>
<dbReference type="SUPFAM" id="SSF141000">
    <property type="entry name" value="Glu-tRNAGln amidotransferase C subunit"/>
    <property type="match status" value="1"/>
</dbReference>
<sequence>MSWPGRPLVRFVQRGSDWTKYISPNPVLKLAPAKSIDRLLESPTWSVRSLLPPGNLRKEQTPSPAETSIGAEEASTVDAPSGSAAAPDTLEDEITPQKLHHLLRLSALPLPRSAEEESRLLHDLRSQVHFVKHLQSVDTSDVEPLVAIRDETEAAKQERQVTLADLQPWLDNEAKVGRNGTVRRRKTDLRAAAEAEQKRMREEEAEKASDDGGAERFLWEDLKPSGEEEGRRWGKYYVVRRGKKMNAENGNAVG</sequence>
<dbReference type="HOGENOM" id="CLU_085810_0_0_1"/>
<evidence type="ECO:0000313" key="3">
    <source>
        <dbReference type="EMBL" id="ETN37635.1"/>
    </source>
</evidence>
<dbReference type="GO" id="GO:0006450">
    <property type="term" value="P:regulation of translational fidelity"/>
    <property type="evidence" value="ECO:0007669"/>
    <property type="project" value="InterPro"/>
</dbReference>
<feature type="domain" description="Glutamyl-tRNA amidotransferase complex subunit Gta3" evidence="2">
    <location>
        <begin position="92"/>
        <end position="145"/>
    </location>
</feature>
<reference evidence="3 4" key="1">
    <citation type="submission" date="2013-03" db="EMBL/GenBank/DDBJ databases">
        <title>The Genome Sequence of Phialophora europaea CBS 101466.</title>
        <authorList>
            <consortium name="The Broad Institute Genomics Platform"/>
            <person name="Cuomo C."/>
            <person name="de Hoog S."/>
            <person name="Gorbushina A."/>
            <person name="Walker B."/>
            <person name="Young S.K."/>
            <person name="Zeng Q."/>
            <person name="Gargeya S."/>
            <person name="Fitzgerald M."/>
            <person name="Haas B."/>
            <person name="Abouelleil A."/>
            <person name="Allen A.W."/>
            <person name="Alvarado L."/>
            <person name="Arachchi H.M."/>
            <person name="Berlin A.M."/>
            <person name="Chapman S.B."/>
            <person name="Gainer-Dewar J."/>
            <person name="Goldberg J."/>
            <person name="Griggs A."/>
            <person name="Gujja S."/>
            <person name="Hansen M."/>
            <person name="Howarth C."/>
            <person name="Imamovic A."/>
            <person name="Ireland A."/>
            <person name="Larimer J."/>
            <person name="McCowan C."/>
            <person name="Murphy C."/>
            <person name="Pearson M."/>
            <person name="Poon T.W."/>
            <person name="Priest M."/>
            <person name="Roberts A."/>
            <person name="Saif S."/>
            <person name="Shea T."/>
            <person name="Sisk P."/>
            <person name="Sykes S."/>
            <person name="Wortman J."/>
            <person name="Nusbaum C."/>
            <person name="Birren B."/>
        </authorList>
    </citation>
    <scope>NUCLEOTIDE SEQUENCE [LARGE SCALE GENOMIC DNA]</scope>
    <source>
        <strain evidence="3 4">CBS 101466</strain>
    </source>
</reference>
<dbReference type="InParanoid" id="W2RMS9"/>
<name>W2RMS9_CYPE1</name>
<dbReference type="InterPro" id="IPR003837">
    <property type="entry name" value="GatC"/>
</dbReference>
<evidence type="ECO:0000313" key="4">
    <source>
        <dbReference type="Proteomes" id="UP000030752"/>
    </source>
</evidence>
<dbReference type="GO" id="GO:0005739">
    <property type="term" value="C:mitochondrion"/>
    <property type="evidence" value="ECO:0007669"/>
    <property type="project" value="TreeGrafter"/>
</dbReference>
<dbReference type="AlphaFoldDB" id="W2RMS9"/>
<evidence type="ECO:0000259" key="2">
    <source>
        <dbReference type="Pfam" id="PF20978"/>
    </source>
</evidence>
<dbReference type="VEuPathDB" id="FungiDB:HMPREF1541_07258"/>
<dbReference type="InterPro" id="IPR049545">
    <property type="entry name" value="Gta3_dom"/>
</dbReference>
<dbReference type="Proteomes" id="UP000030752">
    <property type="component" value="Unassembled WGS sequence"/>
</dbReference>
<dbReference type="GeneID" id="19974597"/>
<dbReference type="PANTHER" id="PTHR15004:SF0">
    <property type="entry name" value="GLUTAMYL-TRNA(GLN) AMIDOTRANSFERASE SUBUNIT C, MITOCHONDRIAL"/>
    <property type="match status" value="1"/>
</dbReference>
<dbReference type="GO" id="GO:0070681">
    <property type="term" value="P:glutaminyl-tRNAGln biosynthesis via transamidation"/>
    <property type="evidence" value="ECO:0007669"/>
    <property type="project" value="TreeGrafter"/>
</dbReference>
<feature type="compositionally biased region" description="Basic and acidic residues" evidence="1">
    <location>
        <begin position="188"/>
        <end position="229"/>
    </location>
</feature>
<dbReference type="EMBL" id="KB822723">
    <property type="protein sequence ID" value="ETN37635.1"/>
    <property type="molecule type" value="Genomic_DNA"/>
</dbReference>
<feature type="region of interest" description="Disordered" evidence="1">
    <location>
        <begin position="180"/>
        <end position="229"/>
    </location>
</feature>
<dbReference type="Pfam" id="PF20978">
    <property type="entry name" value="Gta3"/>
    <property type="match status" value="1"/>
</dbReference>
<dbReference type="GO" id="GO:0030956">
    <property type="term" value="C:glutamyl-tRNA(Gln) amidotransferase complex"/>
    <property type="evidence" value="ECO:0007669"/>
    <property type="project" value="TreeGrafter"/>
</dbReference>
<organism evidence="3 4">
    <name type="scientific">Cyphellophora europaea (strain CBS 101466)</name>
    <name type="common">Phialophora europaea</name>
    <dbReference type="NCBI Taxonomy" id="1220924"/>
    <lineage>
        <taxon>Eukaryota</taxon>
        <taxon>Fungi</taxon>
        <taxon>Dikarya</taxon>
        <taxon>Ascomycota</taxon>
        <taxon>Pezizomycotina</taxon>
        <taxon>Eurotiomycetes</taxon>
        <taxon>Chaetothyriomycetidae</taxon>
        <taxon>Chaetothyriales</taxon>
        <taxon>Cyphellophoraceae</taxon>
        <taxon>Cyphellophora</taxon>
    </lineage>
</organism>
<protein>
    <recommendedName>
        <fullName evidence="2">Glutamyl-tRNA amidotransferase complex subunit Gta3 domain-containing protein</fullName>
    </recommendedName>
</protein>
<dbReference type="GO" id="GO:0032543">
    <property type="term" value="P:mitochondrial translation"/>
    <property type="evidence" value="ECO:0007669"/>
    <property type="project" value="TreeGrafter"/>
</dbReference>
<evidence type="ECO:0000256" key="1">
    <source>
        <dbReference type="SAM" id="MobiDB-lite"/>
    </source>
</evidence>
<dbReference type="InterPro" id="IPR036113">
    <property type="entry name" value="Asp/Glu-ADT_sf_sub_c"/>
</dbReference>